<keyword evidence="10" id="KW-1015">Disulfide bond</keyword>
<dbReference type="InterPro" id="IPR036719">
    <property type="entry name" value="Neuro-gated_channel_TM_sf"/>
</dbReference>
<evidence type="ECO:0000256" key="13">
    <source>
        <dbReference type="ARBA" id="ARBA00023180"/>
    </source>
</evidence>
<keyword evidence="4 20" id="KW-0812">Transmembrane</keyword>
<keyword evidence="8 20" id="KW-0406">Ion transport</keyword>
<dbReference type="PANTHER" id="PTHR18945">
    <property type="entry name" value="NEUROTRANSMITTER GATED ION CHANNEL"/>
    <property type="match status" value="1"/>
</dbReference>
<dbReference type="GO" id="GO:0004890">
    <property type="term" value="F:GABA-A receptor activity"/>
    <property type="evidence" value="ECO:0007669"/>
    <property type="project" value="InterPro"/>
</dbReference>
<keyword evidence="2 20" id="KW-0813">Transport</keyword>
<dbReference type="InterPro" id="IPR006202">
    <property type="entry name" value="Neur_chan_lig-bd"/>
</dbReference>
<dbReference type="GO" id="GO:0099095">
    <property type="term" value="F:ligand-gated monoatomic anion channel activity"/>
    <property type="evidence" value="ECO:0007669"/>
    <property type="project" value="UniProtKB-ARBA"/>
</dbReference>
<dbReference type="OMA" id="LELMYHR"/>
<evidence type="ECO:0000313" key="26">
    <source>
        <dbReference type="Proteomes" id="UP000198287"/>
    </source>
</evidence>
<keyword evidence="5 20" id="KW-0732">Signal</keyword>
<feature type="domain" description="Neurotransmitter-gated ion-channel transmembrane" evidence="24">
    <location>
        <begin position="329"/>
        <end position="493"/>
    </location>
</feature>
<evidence type="ECO:0000256" key="6">
    <source>
        <dbReference type="ARBA" id="ARBA00022989"/>
    </source>
</evidence>
<dbReference type="SUPFAM" id="SSF63712">
    <property type="entry name" value="Nicotinic receptor ligand binding domain-like"/>
    <property type="match status" value="1"/>
</dbReference>
<keyword evidence="26" id="KW-1185">Reference proteome</keyword>
<keyword evidence="11 25" id="KW-0675">Receptor</keyword>
<dbReference type="GO" id="GO:0034707">
    <property type="term" value="C:chloride channel complex"/>
    <property type="evidence" value="ECO:0007669"/>
    <property type="project" value="UniProtKB-KW"/>
</dbReference>
<dbReference type="Pfam" id="PF02931">
    <property type="entry name" value="Neur_chan_LBD"/>
    <property type="match status" value="1"/>
</dbReference>
<dbReference type="InterPro" id="IPR002289">
    <property type="entry name" value="GABAAb_rcpt"/>
</dbReference>
<name>A0A226ESB1_FOLCA</name>
<comment type="similarity">
    <text evidence="1">Belongs to the ligand-gated ion channel (TC 1.A.9) family. Gamma-aminobutyric acid receptor (TC 1.A.9.5) subfamily.</text>
</comment>
<evidence type="ECO:0000256" key="1">
    <source>
        <dbReference type="ARBA" id="ARBA00010180"/>
    </source>
</evidence>
<feature type="transmembrane region" description="Helical" evidence="20">
    <location>
        <begin position="353"/>
        <end position="372"/>
    </location>
</feature>
<feature type="chain" id="PRO_5022267679" description="Gamma-aminobutyric acid receptor subunit beta" evidence="20">
    <location>
        <begin position="22"/>
        <end position="619"/>
    </location>
</feature>
<dbReference type="GO" id="GO:0005230">
    <property type="term" value="F:extracellular ligand-gated monoatomic ion channel activity"/>
    <property type="evidence" value="ECO:0007669"/>
    <property type="project" value="InterPro"/>
</dbReference>
<dbReference type="NCBIfam" id="TIGR00860">
    <property type="entry name" value="LIC"/>
    <property type="match status" value="1"/>
</dbReference>
<dbReference type="Pfam" id="PF02932">
    <property type="entry name" value="Neur_chan_memb"/>
    <property type="match status" value="1"/>
</dbReference>
<evidence type="ECO:0000256" key="9">
    <source>
        <dbReference type="ARBA" id="ARBA00023136"/>
    </source>
</evidence>
<feature type="region of interest" description="Disordered" evidence="22">
    <location>
        <begin position="463"/>
        <end position="544"/>
    </location>
</feature>
<keyword evidence="3" id="KW-1003">Cell membrane</keyword>
<feature type="transmembrane region" description="Helical" evidence="20">
    <location>
        <begin position="387"/>
        <end position="410"/>
    </location>
</feature>
<dbReference type="FunFam" id="2.70.170.10:FF:000021">
    <property type="entry name" value="Gamma-aminobutyric acid receptor isoform 3b"/>
    <property type="match status" value="1"/>
</dbReference>
<evidence type="ECO:0000256" key="15">
    <source>
        <dbReference type="ARBA" id="ARBA00023257"/>
    </source>
</evidence>
<keyword evidence="6 20" id="KW-1133">Transmembrane helix</keyword>
<evidence type="ECO:0000313" key="25">
    <source>
        <dbReference type="EMBL" id="OXA59681.1"/>
    </source>
</evidence>
<evidence type="ECO:0000256" key="10">
    <source>
        <dbReference type="ARBA" id="ARBA00023157"/>
    </source>
</evidence>
<evidence type="ECO:0000259" key="24">
    <source>
        <dbReference type="Pfam" id="PF02932"/>
    </source>
</evidence>
<evidence type="ECO:0000256" key="11">
    <source>
        <dbReference type="ARBA" id="ARBA00023170"/>
    </source>
</evidence>
<evidence type="ECO:0000256" key="20">
    <source>
        <dbReference type="RuleBase" id="RU000687"/>
    </source>
</evidence>
<dbReference type="OrthoDB" id="8890589at2759"/>
<feature type="signal peptide" evidence="20">
    <location>
        <begin position="1"/>
        <end position="21"/>
    </location>
</feature>
<dbReference type="STRING" id="158441.A0A226ESB1"/>
<dbReference type="InterPro" id="IPR006201">
    <property type="entry name" value="Neur_channel"/>
</dbReference>
<evidence type="ECO:0000256" key="18">
    <source>
        <dbReference type="ARBA" id="ARBA00034104"/>
    </source>
</evidence>
<keyword evidence="14" id="KW-0868">Chloride</keyword>
<evidence type="ECO:0000256" key="12">
    <source>
        <dbReference type="ARBA" id="ARBA00023173"/>
    </source>
</evidence>
<dbReference type="PRINTS" id="PR01160">
    <property type="entry name" value="GABAARBETA"/>
</dbReference>
<dbReference type="Gene3D" id="1.20.58.390">
    <property type="entry name" value="Neurotransmitter-gated ion-channel transmembrane domain"/>
    <property type="match status" value="1"/>
</dbReference>
<keyword evidence="17 20" id="KW-0407">Ion channel</keyword>
<proteinExistence type="inferred from homology"/>
<dbReference type="GO" id="GO:0005254">
    <property type="term" value="F:chloride channel activity"/>
    <property type="evidence" value="ECO:0007669"/>
    <property type="project" value="UniProtKB-KW"/>
</dbReference>
<dbReference type="AlphaFoldDB" id="A0A226ESB1"/>
<keyword evidence="9 20" id="KW-0472">Membrane</keyword>
<comment type="subcellular location">
    <subcellularLocation>
        <location evidence="18">Postsynaptic cell membrane</location>
        <topology evidence="18">Multi-pass membrane protein</topology>
    </subcellularLocation>
</comment>
<dbReference type="SUPFAM" id="SSF90112">
    <property type="entry name" value="Neurotransmitter-gated ion-channel transmembrane pore"/>
    <property type="match status" value="1"/>
</dbReference>
<evidence type="ECO:0000256" key="16">
    <source>
        <dbReference type="ARBA" id="ARBA00023286"/>
    </source>
</evidence>
<evidence type="ECO:0000256" key="8">
    <source>
        <dbReference type="ARBA" id="ARBA00023065"/>
    </source>
</evidence>
<keyword evidence="15" id="KW-0628">Postsynaptic cell membrane</keyword>
<evidence type="ECO:0000256" key="14">
    <source>
        <dbReference type="ARBA" id="ARBA00023214"/>
    </source>
</evidence>
<evidence type="ECO:0000256" key="22">
    <source>
        <dbReference type="SAM" id="MobiDB-lite"/>
    </source>
</evidence>
<gene>
    <name evidence="25" type="ORF">Fcan01_04827</name>
</gene>
<reference evidence="25 26" key="1">
    <citation type="submission" date="2015-12" db="EMBL/GenBank/DDBJ databases">
        <title>The genome of Folsomia candida.</title>
        <authorList>
            <person name="Faddeeva A."/>
            <person name="Derks M.F."/>
            <person name="Anvar Y."/>
            <person name="Smit S."/>
            <person name="Van Straalen N."/>
            <person name="Roelofs D."/>
        </authorList>
    </citation>
    <scope>NUCLEOTIDE SEQUENCE [LARGE SCALE GENOMIC DNA]</scope>
    <source>
        <strain evidence="25 26">VU population</strain>
        <tissue evidence="25">Whole body</tissue>
    </source>
</reference>
<evidence type="ECO:0000256" key="2">
    <source>
        <dbReference type="ARBA" id="ARBA00022448"/>
    </source>
</evidence>
<dbReference type="InterPro" id="IPR006029">
    <property type="entry name" value="Neurotrans-gated_channel_TM"/>
</dbReference>
<feature type="transmembrane region" description="Helical" evidence="20">
    <location>
        <begin position="586"/>
        <end position="606"/>
    </location>
</feature>
<dbReference type="InterPro" id="IPR036734">
    <property type="entry name" value="Neur_chan_lig-bd_sf"/>
</dbReference>
<dbReference type="PROSITE" id="PS00236">
    <property type="entry name" value="NEUROTR_ION_CHANNEL"/>
    <property type="match status" value="1"/>
</dbReference>
<evidence type="ECO:0000256" key="3">
    <source>
        <dbReference type="ARBA" id="ARBA00022475"/>
    </source>
</evidence>
<evidence type="ECO:0000256" key="4">
    <source>
        <dbReference type="ARBA" id="ARBA00022692"/>
    </source>
</evidence>
<dbReference type="CDD" id="cd19049">
    <property type="entry name" value="LGIC_TM_anion"/>
    <property type="match status" value="1"/>
</dbReference>
<evidence type="ECO:0000256" key="5">
    <source>
        <dbReference type="ARBA" id="ARBA00022729"/>
    </source>
</evidence>
<keyword evidence="12" id="KW-0869">Chloride channel</keyword>
<sequence length="619" mass="70445">MWSLLFSASYILLSLFSTVFSEQDTVGIFDFDQVVVTPHHHVNNSRWAREHGAELEIRTHKFPYGHNNNPITSTLYNTNARRRRGASGESKGRFRRNAGQYPSHQELKQLSQNITGILDGFSKKYDRRVRPNYGDEPVEVGVTMFVLMISSISEVLMDFTVDFYFRQMWKDPRLAFSGPETVKTLSVGSDFLKQIWVPDTFFVNEKTSYFHTATTSNEFLRISNEGDITRSLRLTVTATCAMDLKYFPMDSQLCNIEIESFGYTMADIRYKWAKGAGSVGVSDEVSLPQFKVLGFRQKAFEISLSTGNYSRLACEIQFVRSMGYYLIQIYIPSMLIVVISWVSFWVNRNAAPARVYLGITTVLTMTTLMSSVNKELPKISYVKSIDIFLGTCFLMVFAALLEYATVGYLAKHIQRRVMHFASLKKMADELTAKRREAEEEARRQEEIVNQSLELMYHRRQEEYRHQQQLRQHASDTDRSPNPIPTSGSFSHHPHQYSLRQGQPPHGNYYGGGSGTMTPNAATLGRKREDGSVMDTPAGRKKMGGRNSALEFGCVPKPEQTIRPVVPINPNQICGITPSDIDKYSRVVFPVCYICFNLIYWITYLHISNVNPGDLTLIGG</sequence>
<dbReference type="PRINTS" id="PR00252">
    <property type="entry name" value="NRIONCHANNEL"/>
</dbReference>
<protein>
    <recommendedName>
        <fullName evidence="19">Gamma-aminobutyric acid receptor subunit beta</fullName>
    </recommendedName>
</protein>
<dbReference type="EMBL" id="LNIX01000002">
    <property type="protein sequence ID" value="OXA59681.1"/>
    <property type="molecule type" value="Genomic_DNA"/>
</dbReference>
<dbReference type="InterPro" id="IPR018000">
    <property type="entry name" value="Neurotransmitter_ion_chnl_CS"/>
</dbReference>
<keyword evidence="16" id="KW-1071">Ligand-gated ion channel</keyword>
<evidence type="ECO:0000256" key="7">
    <source>
        <dbReference type="ARBA" id="ARBA00023018"/>
    </source>
</evidence>
<dbReference type="CDD" id="cd19008">
    <property type="entry name" value="LGIC_ECD_GABAR_RDL-like"/>
    <property type="match status" value="1"/>
</dbReference>
<dbReference type="InterPro" id="IPR006028">
    <property type="entry name" value="GABAA/Glycine_rcpt"/>
</dbReference>
<feature type="domain" description="Neurotransmitter-gated ion-channel ligand-binding" evidence="23">
    <location>
        <begin position="117"/>
        <end position="313"/>
    </location>
</feature>
<evidence type="ECO:0000259" key="23">
    <source>
        <dbReference type="Pfam" id="PF02931"/>
    </source>
</evidence>
<dbReference type="Proteomes" id="UP000198287">
    <property type="component" value="Unassembled WGS sequence"/>
</dbReference>
<dbReference type="GO" id="GO:0045211">
    <property type="term" value="C:postsynaptic membrane"/>
    <property type="evidence" value="ECO:0007669"/>
    <property type="project" value="UniProtKB-SubCell"/>
</dbReference>
<keyword evidence="7" id="KW-0770">Synapse</keyword>
<keyword evidence="13" id="KW-0325">Glycoprotein</keyword>
<dbReference type="InterPro" id="IPR038050">
    <property type="entry name" value="Neuro_actylchol_rec"/>
</dbReference>
<keyword evidence="21" id="KW-0175">Coiled coil</keyword>
<evidence type="ECO:0000256" key="21">
    <source>
        <dbReference type="SAM" id="Coils"/>
    </source>
</evidence>
<feature type="coiled-coil region" evidence="21">
    <location>
        <begin position="420"/>
        <end position="454"/>
    </location>
</feature>
<evidence type="ECO:0000256" key="19">
    <source>
        <dbReference type="ARBA" id="ARBA00071250"/>
    </source>
</evidence>
<organism evidence="25 26">
    <name type="scientific">Folsomia candida</name>
    <name type="common">Springtail</name>
    <dbReference type="NCBI Taxonomy" id="158441"/>
    <lineage>
        <taxon>Eukaryota</taxon>
        <taxon>Metazoa</taxon>
        <taxon>Ecdysozoa</taxon>
        <taxon>Arthropoda</taxon>
        <taxon>Hexapoda</taxon>
        <taxon>Collembola</taxon>
        <taxon>Entomobryomorpha</taxon>
        <taxon>Isotomoidea</taxon>
        <taxon>Isotomidae</taxon>
        <taxon>Proisotominae</taxon>
        <taxon>Folsomia</taxon>
    </lineage>
</organism>
<accession>A0A226ESB1</accession>
<feature type="transmembrane region" description="Helical" evidence="20">
    <location>
        <begin position="322"/>
        <end position="346"/>
    </location>
</feature>
<feature type="region of interest" description="Disordered" evidence="22">
    <location>
        <begin position="78"/>
        <end position="97"/>
    </location>
</feature>
<dbReference type="PRINTS" id="PR00253">
    <property type="entry name" value="GABAARECEPTR"/>
</dbReference>
<comment type="caution">
    <text evidence="25">The sequence shown here is derived from an EMBL/GenBank/DDBJ whole genome shotgun (WGS) entry which is preliminary data.</text>
</comment>
<dbReference type="Gene3D" id="2.70.170.10">
    <property type="entry name" value="Neurotransmitter-gated ion-channel ligand-binding domain"/>
    <property type="match status" value="1"/>
</dbReference>
<dbReference type="FunFam" id="1.20.58.390:FF:000067">
    <property type="entry name" value="Glycine receptor subunit alpha-2"/>
    <property type="match status" value="1"/>
</dbReference>
<evidence type="ECO:0000256" key="17">
    <source>
        <dbReference type="ARBA" id="ARBA00023303"/>
    </source>
</evidence>